<sequence length="72" mass="8377">QVEDQLFKVPRLYFEKYSAVFRDMFQLPNQGANVEGSSNGNPLRLGGIEKKDFLRLLRVMYARYVGYMLAVK</sequence>
<evidence type="ECO:0000313" key="2">
    <source>
        <dbReference type="EMBL" id="KDQ51214.1"/>
    </source>
</evidence>
<accession>A0A067P8U9</accession>
<protein>
    <recommendedName>
        <fullName evidence="1">BTB domain-containing protein</fullName>
    </recommendedName>
</protein>
<feature type="non-terminal residue" evidence="2">
    <location>
        <position position="1"/>
    </location>
</feature>
<dbReference type="InterPro" id="IPR000210">
    <property type="entry name" value="BTB/POZ_dom"/>
</dbReference>
<gene>
    <name evidence="2" type="ORF">JAAARDRAFT_140653</name>
</gene>
<organism evidence="2 3">
    <name type="scientific">Jaapia argillacea MUCL 33604</name>
    <dbReference type="NCBI Taxonomy" id="933084"/>
    <lineage>
        <taxon>Eukaryota</taxon>
        <taxon>Fungi</taxon>
        <taxon>Dikarya</taxon>
        <taxon>Basidiomycota</taxon>
        <taxon>Agaricomycotina</taxon>
        <taxon>Agaricomycetes</taxon>
        <taxon>Agaricomycetidae</taxon>
        <taxon>Jaapiales</taxon>
        <taxon>Jaapiaceae</taxon>
        <taxon>Jaapia</taxon>
    </lineage>
</organism>
<dbReference type="Pfam" id="PF00651">
    <property type="entry name" value="BTB"/>
    <property type="match status" value="1"/>
</dbReference>
<dbReference type="HOGENOM" id="CLU_2729140_0_0_1"/>
<dbReference type="EMBL" id="KL197750">
    <property type="protein sequence ID" value="KDQ51214.1"/>
    <property type="molecule type" value="Genomic_DNA"/>
</dbReference>
<dbReference type="AlphaFoldDB" id="A0A067P8U9"/>
<keyword evidence="3" id="KW-1185">Reference proteome</keyword>
<dbReference type="OrthoDB" id="2593747at2759"/>
<name>A0A067P8U9_9AGAM</name>
<dbReference type="Proteomes" id="UP000027265">
    <property type="component" value="Unassembled WGS sequence"/>
</dbReference>
<evidence type="ECO:0000259" key="1">
    <source>
        <dbReference type="Pfam" id="PF00651"/>
    </source>
</evidence>
<reference evidence="3" key="1">
    <citation type="journal article" date="2014" name="Proc. Natl. Acad. Sci. U.S.A.">
        <title>Extensive sampling of basidiomycete genomes demonstrates inadequacy of the white-rot/brown-rot paradigm for wood decay fungi.</title>
        <authorList>
            <person name="Riley R."/>
            <person name="Salamov A.A."/>
            <person name="Brown D.W."/>
            <person name="Nagy L.G."/>
            <person name="Floudas D."/>
            <person name="Held B.W."/>
            <person name="Levasseur A."/>
            <person name="Lombard V."/>
            <person name="Morin E."/>
            <person name="Otillar R."/>
            <person name="Lindquist E.A."/>
            <person name="Sun H."/>
            <person name="LaButti K.M."/>
            <person name="Schmutz J."/>
            <person name="Jabbour D."/>
            <person name="Luo H."/>
            <person name="Baker S.E."/>
            <person name="Pisabarro A.G."/>
            <person name="Walton J.D."/>
            <person name="Blanchette R.A."/>
            <person name="Henrissat B."/>
            <person name="Martin F."/>
            <person name="Cullen D."/>
            <person name="Hibbett D.S."/>
            <person name="Grigoriev I.V."/>
        </authorList>
    </citation>
    <scope>NUCLEOTIDE SEQUENCE [LARGE SCALE GENOMIC DNA]</scope>
    <source>
        <strain evidence="3">MUCL 33604</strain>
    </source>
</reference>
<dbReference type="SUPFAM" id="SSF54695">
    <property type="entry name" value="POZ domain"/>
    <property type="match status" value="1"/>
</dbReference>
<dbReference type="Gene3D" id="3.30.710.10">
    <property type="entry name" value="Potassium Channel Kv1.1, Chain A"/>
    <property type="match status" value="1"/>
</dbReference>
<dbReference type="InParanoid" id="A0A067P8U9"/>
<feature type="domain" description="BTB" evidence="1">
    <location>
        <begin position="1"/>
        <end position="63"/>
    </location>
</feature>
<dbReference type="InterPro" id="IPR011333">
    <property type="entry name" value="SKP1/BTB/POZ_sf"/>
</dbReference>
<evidence type="ECO:0000313" key="3">
    <source>
        <dbReference type="Proteomes" id="UP000027265"/>
    </source>
</evidence>
<proteinExistence type="predicted"/>